<sequence length="40" mass="4912">MMLQVHEVLEITYLSCLVLFNCHSRVIYLSWLHEIYSTYY</sequence>
<dbReference type="AlphaFoldDB" id="A0A0A8XR35"/>
<organism evidence="1">
    <name type="scientific">Arundo donax</name>
    <name type="common">Giant reed</name>
    <name type="synonym">Donax arundinaceus</name>
    <dbReference type="NCBI Taxonomy" id="35708"/>
    <lineage>
        <taxon>Eukaryota</taxon>
        <taxon>Viridiplantae</taxon>
        <taxon>Streptophyta</taxon>
        <taxon>Embryophyta</taxon>
        <taxon>Tracheophyta</taxon>
        <taxon>Spermatophyta</taxon>
        <taxon>Magnoliopsida</taxon>
        <taxon>Liliopsida</taxon>
        <taxon>Poales</taxon>
        <taxon>Poaceae</taxon>
        <taxon>PACMAD clade</taxon>
        <taxon>Arundinoideae</taxon>
        <taxon>Arundineae</taxon>
        <taxon>Arundo</taxon>
    </lineage>
</organism>
<proteinExistence type="predicted"/>
<reference evidence="1" key="2">
    <citation type="journal article" date="2015" name="Data Brief">
        <title>Shoot transcriptome of the giant reed, Arundo donax.</title>
        <authorList>
            <person name="Barrero R.A."/>
            <person name="Guerrero F.D."/>
            <person name="Moolhuijzen P."/>
            <person name="Goolsby J.A."/>
            <person name="Tidwell J."/>
            <person name="Bellgard S.E."/>
            <person name="Bellgard M.I."/>
        </authorList>
    </citation>
    <scope>NUCLEOTIDE SEQUENCE</scope>
    <source>
        <tissue evidence="1">Shoot tissue taken approximately 20 cm above the soil surface</tissue>
    </source>
</reference>
<dbReference type="EMBL" id="GBRH01282805">
    <property type="protein sequence ID" value="JAD15090.1"/>
    <property type="molecule type" value="Transcribed_RNA"/>
</dbReference>
<evidence type="ECO:0000313" key="1">
    <source>
        <dbReference type="EMBL" id="JAD15090.1"/>
    </source>
</evidence>
<reference evidence="1" key="1">
    <citation type="submission" date="2014-09" db="EMBL/GenBank/DDBJ databases">
        <authorList>
            <person name="Magalhaes I.L.F."/>
            <person name="Oliveira U."/>
            <person name="Santos F.R."/>
            <person name="Vidigal T.H.D.A."/>
            <person name="Brescovit A.D."/>
            <person name="Santos A.J."/>
        </authorList>
    </citation>
    <scope>NUCLEOTIDE SEQUENCE</scope>
    <source>
        <tissue evidence="1">Shoot tissue taken approximately 20 cm above the soil surface</tissue>
    </source>
</reference>
<name>A0A0A8XR35_ARUDO</name>
<protein>
    <submittedName>
        <fullName evidence="1">Uncharacterized protein</fullName>
    </submittedName>
</protein>
<accession>A0A0A8XR35</accession>